<organism evidence="11 12">
    <name type="scientific">Paenibacillus pasadenensis</name>
    <dbReference type="NCBI Taxonomy" id="217090"/>
    <lineage>
        <taxon>Bacteria</taxon>
        <taxon>Bacillati</taxon>
        <taxon>Bacillota</taxon>
        <taxon>Bacilli</taxon>
        <taxon>Bacillales</taxon>
        <taxon>Paenibacillaceae</taxon>
        <taxon>Paenibacillus</taxon>
    </lineage>
</organism>
<dbReference type="Proteomes" id="UP000234789">
    <property type="component" value="Unassembled WGS sequence"/>
</dbReference>
<evidence type="ECO:0000256" key="4">
    <source>
        <dbReference type="ARBA" id="ARBA00023224"/>
    </source>
</evidence>
<dbReference type="OrthoDB" id="107771at2"/>
<evidence type="ECO:0000313" key="12">
    <source>
        <dbReference type="Proteomes" id="UP000234789"/>
    </source>
</evidence>
<dbReference type="AlphaFoldDB" id="A0A2N5NCV2"/>
<dbReference type="GO" id="GO:0004888">
    <property type="term" value="F:transmembrane signaling receptor activity"/>
    <property type="evidence" value="ECO:0007669"/>
    <property type="project" value="InterPro"/>
</dbReference>
<dbReference type="SMART" id="SM00283">
    <property type="entry name" value="MA"/>
    <property type="match status" value="1"/>
</dbReference>
<name>A0A2N5NCV2_9BACL</name>
<dbReference type="RefSeq" id="WP_084137200.1">
    <property type="nucleotide sequence ID" value="NZ_BIMM01000077.1"/>
</dbReference>
<feature type="domain" description="HAMP" evidence="10">
    <location>
        <begin position="204"/>
        <end position="257"/>
    </location>
</feature>
<comment type="similarity">
    <text evidence="5">Belongs to the methyl-accepting chemotaxis (MCP) protein family.</text>
</comment>
<comment type="caution">
    <text evidence="11">The sequence shown here is derived from an EMBL/GenBank/DDBJ whole genome shotgun (WGS) entry which is preliminary data.</text>
</comment>
<evidence type="ECO:0000259" key="10">
    <source>
        <dbReference type="PROSITE" id="PS50885"/>
    </source>
</evidence>
<dbReference type="Gene3D" id="1.10.287.950">
    <property type="entry name" value="Methyl-accepting chemotaxis protein"/>
    <property type="match status" value="1"/>
</dbReference>
<evidence type="ECO:0000259" key="9">
    <source>
        <dbReference type="PROSITE" id="PS50111"/>
    </source>
</evidence>
<feature type="compositionally biased region" description="Basic and acidic residues" evidence="7">
    <location>
        <begin position="299"/>
        <end position="312"/>
    </location>
</feature>
<dbReference type="Gene3D" id="6.10.340.10">
    <property type="match status" value="1"/>
</dbReference>
<evidence type="ECO:0000256" key="8">
    <source>
        <dbReference type="SAM" id="Phobius"/>
    </source>
</evidence>
<dbReference type="Pfam" id="PF00015">
    <property type="entry name" value="MCPsignal"/>
    <property type="match status" value="1"/>
</dbReference>
<keyword evidence="2" id="KW-1003">Cell membrane</keyword>
<reference evidence="11 12" key="1">
    <citation type="submission" date="2017-05" db="EMBL/GenBank/DDBJ databases">
        <title>Functional genome analysis of Paenibacillus pasadenensis strain R16: insights on endophytic life style and antifungal activity.</title>
        <authorList>
            <person name="Passera A."/>
            <person name="Marcolungo L."/>
            <person name="Casati P."/>
            <person name="Brasca M."/>
            <person name="Quaglino F."/>
            <person name="Delledonne M."/>
        </authorList>
    </citation>
    <scope>NUCLEOTIDE SEQUENCE [LARGE SCALE GENOMIC DNA]</scope>
    <source>
        <strain evidence="11 12">R16</strain>
    </source>
</reference>
<sequence length="586" mass="62313">MLKLRTVLSLGFAGVLLLTMVVGGAGWFQVGSVKGTYQQLMEERVGNIVLIQNLRYLAASEDKNIRGYLLTGQEKNYTAYNQDRKAFAAGMERLQADMREEKAAGLVTELHRLEGEYGKVVAELTKLRQRGDTEGYTALLVEKSIPLSAQLSDKAAELEAFQQSLLDESIAASQEQVERTRLVLAIVAAAALLVGAAAAAWLTRLIVRPVRATARLAGDIASGNLGGEDMERPRIAELGAMAESVNAMKAKLSRLIETIGDNADELGGAARLLARSSSSAEKDSERMVETMRLISESAEGQRQRMGENRTALEESSVSLNGVAESASLTAESSERAMQAAEEGKARMAEARRRMDSVGAAIEQAGAVAERLVRQAKEIGQVTDVITAVAEQTKLLSFNASIEAARAGEHGRGFAVVAQEVKKLSDETAASSVRIAAAVRGMAQQADEAAEAMVRGLEETKAGFRELERTGAAFDDVNESIAVVAEQAQEVSASTEELSASMEELLASSDDLLGLATSIAKHTVHAEELCAAQRGVMQEVSASTEQLRDMSDALRQELSGFRRAENAGSPPGRRDGAAAGGSSPDAA</sequence>
<keyword evidence="8" id="KW-1133">Transmembrane helix</keyword>
<keyword evidence="8" id="KW-0812">Transmembrane</keyword>
<dbReference type="PROSITE" id="PS50111">
    <property type="entry name" value="CHEMOTAXIS_TRANSDUC_2"/>
    <property type="match status" value="1"/>
</dbReference>
<dbReference type="GO" id="GO:0006935">
    <property type="term" value="P:chemotaxis"/>
    <property type="evidence" value="ECO:0007669"/>
    <property type="project" value="InterPro"/>
</dbReference>
<accession>A0A2N5NCV2</accession>
<dbReference type="SMART" id="SM00304">
    <property type="entry name" value="HAMP"/>
    <property type="match status" value="1"/>
</dbReference>
<evidence type="ECO:0000256" key="5">
    <source>
        <dbReference type="ARBA" id="ARBA00029447"/>
    </source>
</evidence>
<comment type="subcellular location">
    <subcellularLocation>
        <location evidence="1">Cell membrane</location>
    </subcellularLocation>
</comment>
<proteinExistence type="inferred from homology"/>
<keyword evidence="3 8" id="KW-0472">Membrane</keyword>
<evidence type="ECO:0000256" key="1">
    <source>
        <dbReference type="ARBA" id="ARBA00004236"/>
    </source>
</evidence>
<keyword evidence="12" id="KW-1185">Reference proteome</keyword>
<evidence type="ECO:0000256" key="3">
    <source>
        <dbReference type="ARBA" id="ARBA00023136"/>
    </source>
</evidence>
<dbReference type="InterPro" id="IPR003660">
    <property type="entry name" value="HAMP_dom"/>
</dbReference>
<evidence type="ECO:0000256" key="6">
    <source>
        <dbReference type="PROSITE-ProRule" id="PRU00284"/>
    </source>
</evidence>
<evidence type="ECO:0000313" key="11">
    <source>
        <dbReference type="EMBL" id="PLT48181.1"/>
    </source>
</evidence>
<dbReference type="InterPro" id="IPR004090">
    <property type="entry name" value="Chemotax_Me-accpt_rcpt"/>
</dbReference>
<dbReference type="GO" id="GO:0007165">
    <property type="term" value="P:signal transduction"/>
    <property type="evidence" value="ECO:0007669"/>
    <property type="project" value="UniProtKB-KW"/>
</dbReference>
<dbReference type="PROSITE" id="PS50885">
    <property type="entry name" value="HAMP"/>
    <property type="match status" value="1"/>
</dbReference>
<gene>
    <name evidence="11" type="ORF">B8V81_0313</name>
</gene>
<dbReference type="CDD" id="cd06225">
    <property type="entry name" value="HAMP"/>
    <property type="match status" value="1"/>
</dbReference>
<evidence type="ECO:0000256" key="2">
    <source>
        <dbReference type="ARBA" id="ARBA00022475"/>
    </source>
</evidence>
<dbReference type="InterPro" id="IPR004089">
    <property type="entry name" value="MCPsignal_dom"/>
</dbReference>
<feature type="compositionally biased region" description="Basic and acidic residues" evidence="7">
    <location>
        <begin position="548"/>
        <end position="564"/>
    </location>
</feature>
<dbReference type="PRINTS" id="PR00260">
    <property type="entry name" value="CHEMTRNSDUCR"/>
</dbReference>
<feature type="region of interest" description="Disordered" evidence="7">
    <location>
        <begin position="297"/>
        <end position="334"/>
    </location>
</feature>
<dbReference type="EMBL" id="NFEZ01000001">
    <property type="protein sequence ID" value="PLT48181.1"/>
    <property type="molecule type" value="Genomic_DNA"/>
</dbReference>
<keyword evidence="4 6" id="KW-0807">Transducer</keyword>
<dbReference type="GO" id="GO:0005886">
    <property type="term" value="C:plasma membrane"/>
    <property type="evidence" value="ECO:0007669"/>
    <property type="project" value="UniProtKB-SubCell"/>
</dbReference>
<dbReference type="PANTHER" id="PTHR32089:SF112">
    <property type="entry name" value="LYSOZYME-LIKE PROTEIN-RELATED"/>
    <property type="match status" value="1"/>
</dbReference>
<feature type="domain" description="Methyl-accepting transducer" evidence="9">
    <location>
        <begin position="276"/>
        <end position="512"/>
    </location>
</feature>
<protein>
    <submittedName>
        <fullName evidence="11">Methyl-accepting chemotaxis protein I (Serine chemoreceptor protein)</fullName>
    </submittedName>
</protein>
<evidence type="ECO:0000256" key="7">
    <source>
        <dbReference type="SAM" id="MobiDB-lite"/>
    </source>
</evidence>
<dbReference type="SUPFAM" id="SSF58104">
    <property type="entry name" value="Methyl-accepting chemotaxis protein (MCP) signaling domain"/>
    <property type="match status" value="1"/>
</dbReference>
<dbReference type="PANTHER" id="PTHR32089">
    <property type="entry name" value="METHYL-ACCEPTING CHEMOTAXIS PROTEIN MCPB"/>
    <property type="match status" value="1"/>
</dbReference>
<feature type="region of interest" description="Disordered" evidence="7">
    <location>
        <begin position="548"/>
        <end position="586"/>
    </location>
</feature>
<dbReference type="Pfam" id="PF00672">
    <property type="entry name" value="HAMP"/>
    <property type="match status" value="1"/>
</dbReference>
<feature type="transmembrane region" description="Helical" evidence="8">
    <location>
        <begin position="182"/>
        <end position="202"/>
    </location>
</feature>
<keyword evidence="11" id="KW-0675">Receptor</keyword>